<gene>
    <name evidence="3" type="ORF">DT99_21045</name>
</gene>
<keyword evidence="1" id="KW-0677">Repeat</keyword>
<dbReference type="InterPro" id="IPR050745">
    <property type="entry name" value="Multifunctional_regulatory"/>
</dbReference>
<name>A0A071M980_9BURK</name>
<dbReference type="OrthoDB" id="127805at2"/>
<evidence type="ECO:0000256" key="2">
    <source>
        <dbReference type="ARBA" id="ARBA00023043"/>
    </source>
</evidence>
<keyword evidence="2" id="KW-0040">ANK repeat</keyword>
<comment type="caution">
    <text evidence="3">The sequence shown here is derived from an EMBL/GenBank/DDBJ whole genome shotgun (WGS) entry which is preliminary data.</text>
</comment>
<dbReference type="AlphaFoldDB" id="A0A071M980"/>
<dbReference type="Gene3D" id="1.25.40.20">
    <property type="entry name" value="Ankyrin repeat-containing domain"/>
    <property type="match status" value="2"/>
</dbReference>
<dbReference type="PANTHER" id="PTHR24189">
    <property type="entry name" value="MYOTROPHIN"/>
    <property type="match status" value="1"/>
</dbReference>
<protein>
    <submittedName>
        <fullName evidence="3">Ankyrin</fullName>
    </submittedName>
</protein>
<proteinExistence type="predicted"/>
<dbReference type="InterPro" id="IPR036770">
    <property type="entry name" value="Ankyrin_rpt-contain_sf"/>
</dbReference>
<evidence type="ECO:0000256" key="1">
    <source>
        <dbReference type="ARBA" id="ARBA00022737"/>
    </source>
</evidence>
<dbReference type="SUPFAM" id="SSF48403">
    <property type="entry name" value="Ankyrin repeat"/>
    <property type="match status" value="1"/>
</dbReference>
<organism evidence="3">
    <name type="scientific">Burkholderia cenocepacia</name>
    <dbReference type="NCBI Taxonomy" id="95486"/>
    <lineage>
        <taxon>Bacteria</taxon>
        <taxon>Pseudomonadati</taxon>
        <taxon>Pseudomonadota</taxon>
        <taxon>Betaproteobacteria</taxon>
        <taxon>Burkholderiales</taxon>
        <taxon>Burkholderiaceae</taxon>
        <taxon>Burkholderia</taxon>
        <taxon>Burkholderia cepacia complex</taxon>
    </lineage>
</organism>
<accession>A0A071M980</accession>
<evidence type="ECO:0000313" key="3">
    <source>
        <dbReference type="EMBL" id="KEA57484.1"/>
    </source>
</evidence>
<reference evidence="3" key="1">
    <citation type="submission" date="2014-04" db="EMBL/GenBank/DDBJ databases">
        <title>In planta biocontrol of soil-borne Fusarium wilt of banana through a plant endophytic bacterium, Burkholderia cenocepacia 869T2.</title>
        <authorList>
            <person name="Ho Y.-N."/>
            <person name="Chiang H.-M."/>
            <person name="Chao C.-P."/>
            <person name="Su C.-C."/>
            <person name="Hsu H.-F."/>
            <person name="Guo C.-T."/>
            <person name="Hsieh J.-L."/>
            <person name="Huang C.-C."/>
        </authorList>
    </citation>
    <scope>NUCLEOTIDE SEQUENCE [LARGE SCALE GENOMIC DNA]</scope>
    <source>
        <strain evidence="3">869T2</strain>
    </source>
</reference>
<sequence>MNTLPPNAHPDHLKKQAKALLRLYRQGDTGAVARFVRSLPAAANRTHDETRALGLRLHDAQSCIAREYGFASWADLGAFVEMRALARQPRSALIRRWLHLAYGGEVTGGVDAPRPRVAAQLLLDHPDLVSADPAIACAAGDLDAVKAALAADPGWIARAGGAFKLPPLVAVTHSRLGWIPAFAIRLRDCARHLLDAGADPNQRIGNRFPPASLAEPDESAPLSALYGAAGVNRDPALTAMLLEAGADPNDGESLYHSLENPACTRVLLEHGAQVGGTNALRRAFDMRDAAALELLLAHGGDANEPPGAGLARTWGAPLLRAIGVRCSARHVAALLAAGADPRACTPAGVSAYRLAMQAGLTDVAALLRAAGAEEALDPDDAFVAACARADADTARRIRARHPELPGALTEDRLRQLPDAAAWGARDAVKVMVELGWPIAVRGGDWDASALNHAMFRGDADLLAFLLAHGASWREPHGFGSDALGTLSWASVNEPEGVDVPDWEACARVLIAHGVPQAVRDPSHPDAVLIDGRTMQFSEAVADVLLGIDGGPAAST</sequence>
<dbReference type="PANTHER" id="PTHR24189:SF50">
    <property type="entry name" value="ANKYRIN REPEAT AND SOCS BOX PROTEIN 2"/>
    <property type="match status" value="1"/>
</dbReference>
<dbReference type="EMBL" id="JJOA01000017">
    <property type="protein sequence ID" value="KEA57484.1"/>
    <property type="molecule type" value="Genomic_DNA"/>
</dbReference>